<proteinExistence type="predicted"/>
<dbReference type="AlphaFoldDB" id="A0A061BSN9"/>
<accession>A0A061BSN9</accession>
<dbReference type="GeneID" id="24561764"/>
<name>A0A061BSN9_BABBI</name>
<sequence length="255" mass="29359">MGFLYYLLKDVSEKQPYKVGKNDLKQFVDTVLFKKLSTGRKGFEVIERVAGKVGEYNGKVKTSNENVTRPIIKLRADMEKLENEVSKILENDAVSGATKKSVQAVTYSEEQVKQAVIDINKLLNDCKFHGKDYNNHLDMAHNSENMKNAINDLNFKLRDRVLIATKAVKHESQRLNELSDKAWADFRSMKKCISREMQSLNKSVNLTISERIGMLLDDVNQKATDILRQLHEMRKKFQDYVLKLNDWIVAAKKSE</sequence>
<reference evidence="2" key="1">
    <citation type="journal article" date="2014" name="Nucleic Acids Res.">
        <title>The evolutionary dynamics of variant antigen genes in Babesia reveal a history of genomic innovation underlying host-parasite interaction.</title>
        <authorList>
            <person name="Jackson A.P."/>
            <person name="Otto T.D."/>
            <person name="Darby A."/>
            <person name="Ramaprasad A."/>
            <person name="Xia D."/>
            <person name="Echaide I.E."/>
            <person name="Farber M."/>
            <person name="Gahlot S."/>
            <person name="Gamble J."/>
            <person name="Gupta D."/>
            <person name="Gupta Y."/>
            <person name="Jackson L."/>
            <person name="Malandrin L."/>
            <person name="Malas T.B."/>
            <person name="Moussa E."/>
            <person name="Nair M."/>
            <person name="Reid AJ."/>
            <person name="Sanders M."/>
            <person name="Sharma J."/>
            <person name="Tracey A."/>
            <person name="Quail M.A."/>
            <person name="Weir W."/>
            <person name="Wastling J.M."/>
            <person name="Hall N."/>
            <person name="Willadsen P."/>
            <person name="Lingelbach K."/>
            <person name="Shiels B."/>
            <person name="Tait A."/>
            <person name="Berriman M."/>
            <person name="Allred D.R."/>
            <person name="Pain A."/>
        </authorList>
    </citation>
    <scope>NUCLEOTIDE SEQUENCE</scope>
    <source>
        <strain evidence="2">Bond</strain>
    </source>
</reference>
<gene>
    <name evidence="2" type="ORF">BBBOND_0001900</name>
</gene>
<feature type="non-terminal residue" evidence="2">
    <location>
        <position position="255"/>
    </location>
</feature>
<evidence type="ECO:0000313" key="2">
    <source>
        <dbReference type="EMBL" id="CDR71538.1"/>
    </source>
</evidence>
<protein>
    <submittedName>
        <fullName evidence="2">Uncharacterized protein</fullName>
    </submittedName>
</protein>
<dbReference type="KEGG" id="bbig:BBBOND_0001900"/>
<evidence type="ECO:0000256" key="1">
    <source>
        <dbReference type="SAM" id="Coils"/>
    </source>
</evidence>
<dbReference type="EMBL" id="LK054990">
    <property type="protein sequence ID" value="CDR71538.1"/>
    <property type="molecule type" value="Genomic_DNA"/>
</dbReference>
<keyword evidence="1" id="KW-0175">Coiled coil</keyword>
<dbReference type="VEuPathDB" id="PiroplasmaDB:BBBOND_0001900"/>
<dbReference type="RefSeq" id="XP_012770484.1">
    <property type="nucleotide sequence ID" value="XM_012915030.1"/>
</dbReference>
<feature type="coiled-coil region" evidence="1">
    <location>
        <begin position="64"/>
        <end position="91"/>
    </location>
</feature>
<reference evidence="2" key="2">
    <citation type="submission" date="2014-06" db="EMBL/GenBank/DDBJ databases">
        <authorList>
            <person name="Aslett M."/>
            <person name="De Silva Nishadi"/>
        </authorList>
    </citation>
    <scope>NUCLEOTIDE SEQUENCE</scope>
    <source>
        <strain evidence="2">Bond</strain>
    </source>
</reference>
<organism evidence="2">
    <name type="scientific">Babesia bigemina</name>
    <dbReference type="NCBI Taxonomy" id="5866"/>
    <lineage>
        <taxon>Eukaryota</taxon>
        <taxon>Sar</taxon>
        <taxon>Alveolata</taxon>
        <taxon>Apicomplexa</taxon>
        <taxon>Aconoidasida</taxon>
        <taxon>Piroplasmida</taxon>
        <taxon>Babesiidae</taxon>
        <taxon>Babesia</taxon>
    </lineage>
</organism>